<reference evidence="5 6" key="1">
    <citation type="submission" date="2016-12" db="EMBL/GenBank/DDBJ databases">
        <title>The genomes of Aspergillus section Nigri reveals drivers in fungal speciation.</title>
        <authorList>
            <consortium name="DOE Joint Genome Institute"/>
            <person name="Vesth T.C."/>
            <person name="Nybo J."/>
            <person name="Theobald S."/>
            <person name="Brandl J."/>
            <person name="Frisvad J.C."/>
            <person name="Nielsen K.F."/>
            <person name="Lyhne E.K."/>
            <person name="Kogle M.E."/>
            <person name="Kuo A."/>
            <person name="Riley R."/>
            <person name="Clum A."/>
            <person name="Nolan M."/>
            <person name="Lipzen A."/>
            <person name="Salamov A."/>
            <person name="Henrissat B."/>
            <person name="Wiebenga A."/>
            <person name="De Vries R.P."/>
            <person name="Grigoriev I.V."/>
            <person name="Mortensen U.H."/>
            <person name="Andersen M.R."/>
            <person name="Baker S.E."/>
        </authorList>
    </citation>
    <scope>NUCLEOTIDE SEQUENCE [LARGE SCALE GENOMIC DNA]</scope>
    <source>
        <strain evidence="5 6">IBT 23096</strain>
    </source>
</reference>
<evidence type="ECO:0000256" key="1">
    <source>
        <dbReference type="ARBA" id="ARBA00008434"/>
    </source>
</evidence>
<dbReference type="SUPFAM" id="SSF47060">
    <property type="entry name" value="S15/NS1 RNA-binding domain"/>
    <property type="match status" value="1"/>
</dbReference>
<dbReference type="CDD" id="cd00353">
    <property type="entry name" value="Ribosomal_S15p_S13e"/>
    <property type="match status" value="1"/>
</dbReference>
<feature type="region of interest" description="Disordered" evidence="4">
    <location>
        <begin position="193"/>
        <end position="227"/>
    </location>
</feature>
<dbReference type="Pfam" id="PF00312">
    <property type="entry name" value="Ribosomal_S15"/>
    <property type="match status" value="1"/>
</dbReference>
<keyword evidence="3" id="KW-0687">Ribonucleoprotein</keyword>
<comment type="similarity">
    <text evidence="1">Belongs to the universal ribosomal protein uS15 family.</text>
</comment>
<evidence type="ECO:0000313" key="5">
    <source>
        <dbReference type="EMBL" id="PLB53215.1"/>
    </source>
</evidence>
<comment type="caution">
    <text evidence="5">The sequence shown here is derived from an EMBL/GenBank/DDBJ whole genome shotgun (WGS) entry which is preliminary data.</text>
</comment>
<dbReference type="GO" id="GO:1990904">
    <property type="term" value="C:ribonucleoprotein complex"/>
    <property type="evidence" value="ECO:0007669"/>
    <property type="project" value="UniProtKB-KW"/>
</dbReference>
<dbReference type="OrthoDB" id="441444at2759"/>
<name>A0A2I2GK15_9EURO</name>
<dbReference type="GO" id="GO:0005737">
    <property type="term" value="C:cytoplasm"/>
    <property type="evidence" value="ECO:0007669"/>
    <property type="project" value="UniProtKB-ARBA"/>
</dbReference>
<dbReference type="HAMAP" id="MF_01343_B">
    <property type="entry name" value="Ribosomal_uS15_B"/>
    <property type="match status" value="1"/>
</dbReference>
<dbReference type="GO" id="GO:0005840">
    <property type="term" value="C:ribosome"/>
    <property type="evidence" value="ECO:0007669"/>
    <property type="project" value="UniProtKB-KW"/>
</dbReference>
<accession>A0A2I2GK15</accession>
<dbReference type="EMBL" id="MSFO01000002">
    <property type="protein sequence ID" value="PLB53215.1"/>
    <property type="molecule type" value="Genomic_DNA"/>
</dbReference>
<evidence type="ECO:0000256" key="3">
    <source>
        <dbReference type="ARBA" id="ARBA00023274"/>
    </source>
</evidence>
<keyword evidence="6" id="KW-1185">Reference proteome</keyword>
<evidence type="ECO:0000256" key="2">
    <source>
        <dbReference type="ARBA" id="ARBA00022980"/>
    </source>
</evidence>
<sequence>MPPRFLTQPSLKAFTGSSYIQSPLAALSLNPSKTSIRAGSAETRERRRHDPFLTAQSRRRKAANLSRQEVLTKEREGSLGDPVESRSTTFIQGLKDTQSGPQTPSGSDGKLNYFLDSEGLQNMLEYSKNLTSPIENLDRNTADPQLDKELAEKHLQDHKNAEDAINRIASVRNGNTQDRMRLNIQKCIEEFGRHNTDQKLPPKPTAPSQQSGTAALEKTPRVGPDTGSPEVQVAVLTAKILNLTRHLKTSNKDKHNKRNLRLLVHKRQKLLQYVRRKERGGPRWQHLIESLGLSDAAWKGEISM</sequence>
<dbReference type="AlphaFoldDB" id="A0A2I2GK15"/>
<dbReference type="PANTHER" id="PTHR23321:SF26">
    <property type="entry name" value="SMALL RIBOSOMAL SUBUNIT PROTEIN US15M"/>
    <property type="match status" value="1"/>
</dbReference>
<evidence type="ECO:0000313" key="6">
    <source>
        <dbReference type="Proteomes" id="UP000234275"/>
    </source>
</evidence>
<dbReference type="InterPro" id="IPR005290">
    <property type="entry name" value="Ribosomal_uS15_bac-type"/>
</dbReference>
<dbReference type="STRING" id="1392250.A0A2I2GK15"/>
<feature type="region of interest" description="Disordered" evidence="4">
    <location>
        <begin position="57"/>
        <end position="85"/>
    </location>
</feature>
<dbReference type="GO" id="GO:0006412">
    <property type="term" value="P:translation"/>
    <property type="evidence" value="ECO:0007669"/>
    <property type="project" value="InterPro"/>
</dbReference>
<dbReference type="GO" id="GO:0003735">
    <property type="term" value="F:structural constituent of ribosome"/>
    <property type="evidence" value="ECO:0007669"/>
    <property type="project" value="InterPro"/>
</dbReference>
<gene>
    <name evidence="5" type="ORF">P170DRAFT_379768</name>
</gene>
<dbReference type="VEuPathDB" id="FungiDB:P170DRAFT_379768"/>
<dbReference type="Proteomes" id="UP000234275">
    <property type="component" value="Unassembled WGS sequence"/>
</dbReference>
<organism evidence="5 6">
    <name type="scientific">Aspergillus steynii IBT 23096</name>
    <dbReference type="NCBI Taxonomy" id="1392250"/>
    <lineage>
        <taxon>Eukaryota</taxon>
        <taxon>Fungi</taxon>
        <taxon>Dikarya</taxon>
        <taxon>Ascomycota</taxon>
        <taxon>Pezizomycotina</taxon>
        <taxon>Eurotiomycetes</taxon>
        <taxon>Eurotiomycetidae</taxon>
        <taxon>Eurotiales</taxon>
        <taxon>Aspergillaceae</taxon>
        <taxon>Aspergillus</taxon>
        <taxon>Aspergillus subgen. Circumdati</taxon>
    </lineage>
</organism>
<dbReference type="RefSeq" id="XP_024708517.1">
    <property type="nucleotide sequence ID" value="XM_024845500.1"/>
</dbReference>
<evidence type="ECO:0000256" key="4">
    <source>
        <dbReference type="SAM" id="MobiDB-lite"/>
    </source>
</evidence>
<dbReference type="InterPro" id="IPR009068">
    <property type="entry name" value="uS15_NS1_RNA-bd_sf"/>
</dbReference>
<keyword evidence="2 5" id="KW-0689">Ribosomal protein</keyword>
<dbReference type="GeneID" id="36553199"/>
<protein>
    <submittedName>
        <fullName evidence="5">Putative ribosomal protein S15</fullName>
    </submittedName>
</protein>
<dbReference type="Gene3D" id="1.10.287.10">
    <property type="entry name" value="S15/NS1, RNA-binding"/>
    <property type="match status" value="1"/>
</dbReference>
<dbReference type="PROSITE" id="PS00362">
    <property type="entry name" value="RIBOSOMAL_S15"/>
    <property type="match status" value="1"/>
</dbReference>
<dbReference type="PANTHER" id="PTHR23321">
    <property type="entry name" value="RIBOSOMAL PROTEIN S15, BACTERIAL AND ORGANELLAR"/>
    <property type="match status" value="1"/>
</dbReference>
<dbReference type="NCBIfam" id="TIGR00952">
    <property type="entry name" value="S15_bact"/>
    <property type="match status" value="1"/>
</dbReference>
<dbReference type="SMART" id="SM01387">
    <property type="entry name" value="Ribosomal_S15"/>
    <property type="match status" value="1"/>
</dbReference>
<proteinExistence type="inferred from homology"/>
<dbReference type="InterPro" id="IPR000589">
    <property type="entry name" value="Ribosomal_uS15"/>
</dbReference>